<keyword evidence="4" id="KW-0508">mRNA splicing</keyword>
<feature type="compositionally biased region" description="Pro residues" evidence="7">
    <location>
        <begin position="290"/>
        <end position="306"/>
    </location>
</feature>
<keyword evidence="3" id="KW-0747">Spliceosome</keyword>
<keyword evidence="6" id="KW-0175">Coiled coil</keyword>
<dbReference type="Pfam" id="PF23233">
    <property type="entry name" value="HAT_Syf1_CNRKL1_N"/>
    <property type="match status" value="1"/>
</dbReference>
<keyword evidence="5" id="KW-0862">Zinc</keyword>
<dbReference type="GO" id="GO:0008380">
    <property type="term" value="P:RNA splicing"/>
    <property type="evidence" value="ECO:0007669"/>
    <property type="project" value="UniProtKB-KW"/>
</dbReference>
<keyword evidence="5" id="KW-0479">Metal-binding</keyword>
<dbReference type="OMA" id="VEECDSH"/>
<dbReference type="EMBL" id="GG745339">
    <property type="protein sequence ID" value="KNE62048.1"/>
    <property type="molecule type" value="Genomic_DNA"/>
</dbReference>
<evidence type="ECO:0000313" key="10">
    <source>
        <dbReference type="Proteomes" id="UP000054350"/>
    </source>
</evidence>
<gene>
    <name evidence="9" type="ORF">AMAG_07305</name>
</gene>
<evidence type="ECO:0000256" key="1">
    <source>
        <dbReference type="ARBA" id="ARBA00008644"/>
    </source>
</evidence>
<feature type="compositionally biased region" description="Low complexity" evidence="7">
    <location>
        <begin position="460"/>
        <end position="475"/>
    </location>
</feature>
<dbReference type="InterPro" id="IPR011990">
    <property type="entry name" value="TPR-like_helical_dom_sf"/>
</dbReference>
<keyword evidence="2" id="KW-0507">mRNA processing</keyword>
<feature type="region of interest" description="Disordered" evidence="7">
    <location>
        <begin position="799"/>
        <end position="822"/>
    </location>
</feature>
<dbReference type="VEuPathDB" id="FungiDB:AMAG_07305"/>
<feature type="domain" description="C3H1-type" evidence="8">
    <location>
        <begin position="826"/>
        <end position="853"/>
    </location>
</feature>
<evidence type="ECO:0000313" key="9">
    <source>
        <dbReference type="EMBL" id="KNE62048.1"/>
    </source>
</evidence>
<feature type="region of interest" description="Disordered" evidence="7">
    <location>
        <begin position="281"/>
        <end position="306"/>
    </location>
</feature>
<dbReference type="Pfam" id="PF10650">
    <property type="entry name" value="zf-C3H1"/>
    <property type="match status" value="1"/>
</dbReference>
<dbReference type="SUPFAM" id="SSF48452">
    <property type="entry name" value="TPR-like"/>
    <property type="match status" value="1"/>
</dbReference>
<reference evidence="10" key="2">
    <citation type="submission" date="2009-11" db="EMBL/GenBank/DDBJ databases">
        <title>The Genome Sequence of Allomyces macrogynus strain ATCC 38327.</title>
        <authorList>
            <consortium name="The Broad Institute Genome Sequencing Platform"/>
            <person name="Russ C."/>
            <person name="Cuomo C."/>
            <person name="Shea T."/>
            <person name="Young S.K."/>
            <person name="Zeng Q."/>
            <person name="Koehrsen M."/>
            <person name="Haas B."/>
            <person name="Borodovsky M."/>
            <person name="Guigo R."/>
            <person name="Alvarado L."/>
            <person name="Berlin A."/>
            <person name="Borenstein D."/>
            <person name="Chen Z."/>
            <person name="Engels R."/>
            <person name="Freedman E."/>
            <person name="Gellesch M."/>
            <person name="Goldberg J."/>
            <person name="Griggs A."/>
            <person name="Gujja S."/>
            <person name="Heiman D."/>
            <person name="Hepburn T."/>
            <person name="Howarth C."/>
            <person name="Jen D."/>
            <person name="Larson L."/>
            <person name="Lewis B."/>
            <person name="Mehta T."/>
            <person name="Park D."/>
            <person name="Pearson M."/>
            <person name="Roberts A."/>
            <person name="Saif S."/>
            <person name="Shenoy N."/>
            <person name="Sisk P."/>
            <person name="Stolte C."/>
            <person name="Sykes S."/>
            <person name="Walk T."/>
            <person name="White J."/>
            <person name="Yandava C."/>
            <person name="Burger G."/>
            <person name="Gray M.W."/>
            <person name="Holland P.W.H."/>
            <person name="King N."/>
            <person name="Lang F.B.F."/>
            <person name="Roger A.J."/>
            <person name="Ruiz-Trillo I."/>
            <person name="Lander E."/>
            <person name="Nusbaum C."/>
        </authorList>
    </citation>
    <scope>NUCLEOTIDE SEQUENCE [LARGE SCALE GENOMIC DNA]</scope>
    <source>
        <strain evidence="10">ATCC 38327</strain>
    </source>
</reference>
<accession>A0A0L0SHQ9</accession>
<dbReference type="PROSITE" id="PS50103">
    <property type="entry name" value="ZF_C3H1"/>
    <property type="match status" value="1"/>
</dbReference>
<dbReference type="InterPro" id="IPR019607">
    <property type="entry name" value="Putative_zinc-finger_domain"/>
</dbReference>
<evidence type="ECO:0000256" key="5">
    <source>
        <dbReference type="PROSITE-ProRule" id="PRU00723"/>
    </source>
</evidence>
<dbReference type="OrthoDB" id="1922977at2759"/>
<dbReference type="InterPro" id="IPR003107">
    <property type="entry name" value="HAT"/>
</dbReference>
<organism evidence="9 10">
    <name type="scientific">Allomyces macrogynus (strain ATCC 38327)</name>
    <name type="common">Allomyces javanicus var. macrogynus</name>
    <dbReference type="NCBI Taxonomy" id="578462"/>
    <lineage>
        <taxon>Eukaryota</taxon>
        <taxon>Fungi</taxon>
        <taxon>Fungi incertae sedis</taxon>
        <taxon>Blastocladiomycota</taxon>
        <taxon>Blastocladiomycetes</taxon>
        <taxon>Blastocladiales</taxon>
        <taxon>Blastocladiaceae</taxon>
        <taxon>Allomyces</taxon>
    </lineage>
</organism>
<name>A0A0L0SHQ9_ALLM3</name>
<evidence type="ECO:0000256" key="4">
    <source>
        <dbReference type="ARBA" id="ARBA00023187"/>
    </source>
</evidence>
<feature type="region of interest" description="Disordered" evidence="7">
    <location>
        <begin position="460"/>
        <end position="479"/>
    </location>
</feature>
<feature type="coiled-coil region" evidence="6">
    <location>
        <begin position="527"/>
        <end position="649"/>
    </location>
</feature>
<comment type="similarity">
    <text evidence="1">Belongs to the crooked-neck family.</text>
</comment>
<dbReference type="PANTHER" id="PTHR21563">
    <property type="entry name" value="ZINC FINGER C3H1 DOMAIN-CONTAINING PROTEIN"/>
    <property type="match status" value="1"/>
</dbReference>
<dbReference type="STRING" id="578462.A0A0L0SHQ9"/>
<dbReference type="GO" id="GO:0006397">
    <property type="term" value="P:mRNA processing"/>
    <property type="evidence" value="ECO:0007669"/>
    <property type="project" value="UniProtKB-KW"/>
</dbReference>
<dbReference type="Gene3D" id="1.25.40.10">
    <property type="entry name" value="Tetratricopeptide repeat domain"/>
    <property type="match status" value="1"/>
</dbReference>
<feature type="region of interest" description="Disordered" evidence="7">
    <location>
        <begin position="358"/>
        <end position="395"/>
    </location>
</feature>
<feature type="compositionally biased region" description="Low complexity" evidence="7">
    <location>
        <begin position="811"/>
        <end position="822"/>
    </location>
</feature>
<dbReference type="InterPro" id="IPR000571">
    <property type="entry name" value="Znf_CCCH"/>
</dbReference>
<evidence type="ECO:0000256" key="3">
    <source>
        <dbReference type="ARBA" id="ARBA00022728"/>
    </source>
</evidence>
<dbReference type="Proteomes" id="UP000054350">
    <property type="component" value="Unassembled WGS sequence"/>
</dbReference>
<dbReference type="GO" id="GO:0008270">
    <property type="term" value="F:zinc ion binding"/>
    <property type="evidence" value="ECO:0007669"/>
    <property type="project" value="UniProtKB-KW"/>
</dbReference>
<feature type="compositionally biased region" description="Low complexity" evidence="7">
    <location>
        <begin position="131"/>
        <end position="141"/>
    </location>
</feature>
<evidence type="ECO:0000259" key="8">
    <source>
        <dbReference type="PROSITE" id="PS50103"/>
    </source>
</evidence>
<evidence type="ECO:0000256" key="7">
    <source>
        <dbReference type="SAM" id="MobiDB-lite"/>
    </source>
</evidence>
<feature type="zinc finger region" description="C3H1-type" evidence="5">
    <location>
        <begin position="826"/>
        <end position="853"/>
    </location>
</feature>
<proteinExistence type="inferred from homology"/>
<dbReference type="InterPro" id="IPR055433">
    <property type="entry name" value="HAT_Syf1-like_N"/>
</dbReference>
<keyword evidence="5" id="KW-0863">Zinc-finger</keyword>
<dbReference type="PANTHER" id="PTHR21563:SF3">
    <property type="entry name" value="ZINC FINGER C3H1 DOMAIN-CONTAINING PROTEIN"/>
    <property type="match status" value="1"/>
</dbReference>
<evidence type="ECO:0000256" key="2">
    <source>
        <dbReference type="ARBA" id="ARBA00022664"/>
    </source>
</evidence>
<dbReference type="SMART" id="SM00386">
    <property type="entry name" value="HAT"/>
    <property type="match status" value="2"/>
</dbReference>
<dbReference type="GO" id="GO:0005681">
    <property type="term" value="C:spliceosomal complex"/>
    <property type="evidence" value="ECO:0007669"/>
    <property type="project" value="UniProtKB-KW"/>
</dbReference>
<feature type="region of interest" description="Disordered" evidence="7">
    <location>
        <begin position="120"/>
        <end position="141"/>
    </location>
</feature>
<dbReference type="GO" id="GO:0000178">
    <property type="term" value="C:exosome (RNase complex)"/>
    <property type="evidence" value="ECO:0007669"/>
    <property type="project" value="TreeGrafter"/>
</dbReference>
<dbReference type="InterPro" id="IPR039278">
    <property type="entry name" value="Red1"/>
</dbReference>
<feature type="compositionally biased region" description="Low complexity" evidence="7">
    <location>
        <begin position="373"/>
        <end position="395"/>
    </location>
</feature>
<evidence type="ECO:0000256" key="6">
    <source>
        <dbReference type="SAM" id="Coils"/>
    </source>
</evidence>
<protein>
    <recommendedName>
        <fullName evidence="8">C3H1-type domain-containing protein</fullName>
    </recommendedName>
</protein>
<reference evidence="9 10" key="1">
    <citation type="submission" date="2009-11" db="EMBL/GenBank/DDBJ databases">
        <title>Annotation of Allomyces macrogynus ATCC 38327.</title>
        <authorList>
            <consortium name="The Broad Institute Genome Sequencing Platform"/>
            <person name="Russ C."/>
            <person name="Cuomo C."/>
            <person name="Burger G."/>
            <person name="Gray M.W."/>
            <person name="Holland P.W.H."/>
            <person name="King N."/>
            <person name="Lang F.B.F."/>
            <person name="Roger A.J."/>
            <person name="Ruiz-Trillo I."/>
            <person name="Young S.K."/>
            <person name="Zeng Q."/>
            <person name="Gargeya S."/>
            <person name="Fitzgerald M."/>
            <person name="Haas B."/>
            <person name="Abouelleil A."/>
            <person name="Alvarado L."/>
            <person name="Arachchi H.M."/>
            <person name="Berlin A."/>
            <person name="Chapman S.B."/>
            <person name="Gearin G."/>
            <person name="Goldberg J."/>
            <person name="Griggs A."/>
            <person name="Gujja S."/>
            <person name="Hansen M."/>
            <person name="Heiman D."/>
            <person name="Howarth C."/>
            <person name="Larimer J."/>
            <person name="Lui A."/>
            <person name="MacDonald P.J.P."/>
            <person name="McCowen C."/>
            <person name="Montmayeur A."/>
            <person name="Murphy C."/>
            <person name="Neiman D."/>
            <person name="Pearson M."/>
            <person name="Priest M."/>
            <person name="Roberts A."/>
            <person name="Saif S."/>
            <person name="Shea T."/>
            <person name="Sisk P."/>
            <person name="Stolte C."/>
            <person name="Sykes S."/>
            <person name="Wortman J."/>
            <person name="Nusbaum C."/>
            <person name="Birren B."/>
        </authorList>
    </citation>
    <scope>NUCLEOTIDE SEQUENCE [LARGE SCALE GENOMIC DNA]</scope>
    <source>
        <strain evidence="9 10">ATCC 38327</strain>
    </source>
</reference>
<sequence length="1628" mass="177336">MMPGGYGQSNQDPNGRLPPLLPPTRQIAQVPLIGNAAALQQQQQQAQLQQQHQLQHQQNQQHQQQQYPGYYTAAGAGYGYQVAMPAQFVAQQPRTANYVPQVAAQQMVAAPIYQPAPGAHFQTPVAPSQPPQQLAPTPLPAKPAAVAAAPALAPRPAVDVDSVVKALLERQIPISQICAKVSPDTVLRVITNNLDLAARLPELETYLKEQLSMSMQRSQLPVEVPAPTTANLPTGVNAMVQAHHHAAAAVPITPVAAAAVGPNHPVPAPAKSVDPVVAPAAARAPSSVQSPPPPVAPAPAAPEPPAQPARIIMNHVSLLAPYPHADYPQAPPSYATHVAQHMMAHAADRAPTRYMSSPAAMQVPTPPPPPTAAAPTVPSGSGVTRASSVSSFSSVTDAPRRAASYSAPQPTVLSLVLDVSDTEEDEAHVNRLRKIEEEAGLIKPKAVPNGRTLAGAAVESPAPTASAAATPTTAVQEDGDEDAAMEEGEVVDDRPAAVAAPATAADGDVIMREATKRKADDSPAHELEQLTKDLAAEEAAAADLTKLLSDLHQQNRELAETMKLHKAQFEEAKARLEATQQKQTESLRQTMALTLKRQQQTKKADEIKAKVAVLRKADEERVLAKRQKIEERERLLQKYKQLVQEREALLKPKPPALAAKLETVLSQLAAKLATDRAVRPVPKIAAPVDPRLEKMEWIDGRWVVPSDMMTRSKLEQKCGQHWSLRPVLDNDGTAFQSAQIGTGAAAAVLDGVLHDVKPERGVDAVAAQPWEELAQQMAFKPYDPPPSLAALLSAGADSRRDVNGVPHSNSADAATNGTPAAPATPMTDVTLCPFESSGGACNDGACPYTHFRELDAPEEWLGKKIRLATVRAYDPATLIADLRTAVAACTTDAEIVYAVAQRCQESVEVLDIPEPTNPKHAAPFLQPLLPVMTQGLDQHLQSTLGRLPPRYWSYILDEAEYEDQLKAHPHNVELWLDYAMSTLPPHANEDALHSAANKQYHRTLSILQRGLQENPTSYDLWPIYLDLLLRKESVEHVRETFEQAVKHLPTHWSVWWMYAQWEPVEDKRVTLYLRLFKHLVACWHRRVPYSPVESNDDQLPYSEPFLDALVMIAYLVQRAMGAHAAADLLHDVLTAQQPEQIIDGQVFTQTEATPVDAPITITHSLTMTVAFAIMSKRDLAIAWLVLLYIKVFGHLPQYEGIDVSARPVRHSPLFYEGAHAYIVRKQPFTLRPYKLDADRHLAAVTSARALFVEWVAMAKDLAGSSKQPSVVEIAVMSRALHGLMGLEISDEASAQYAAKLPIDAFAVPAHPWMLGTVTEGRWTSGTEPDRWTAMSAPEPGDHAFWNMVAHQRAVAGDQPGFVLALVNAIRGSYEGFSVLAQMSMDDLAMALELYRHCLGLAYSVPSQMVIKERVPPTGKMYTFLWANYALLLSVLPKDAAGDGDMSSARCFEEALLGGADKTWIWRDFLACLVEDHSTKLARFALLALNNVPTETPHPYPNLVAHTESQLSPIQDLAFGFWLLTAIVHYVPSPTVDAIFDRLLSTWASSSAWLQLVAASAWYQHSRSEQATIGTTMAFLRALQLDVRCTKAWKQVLSFPWTQASRKKFQEHILVLKSGNTSAPAAGSS</sequence>
<feature type="region of interest" description="Disordered" evidence="7">
    <location>
        <begin position="1"/>
        <end position="22"/>
    </location>
</feature>
<keyword evidence="10" id="KW-1185">Reference proteome</keyword>